<dbReference type="EMBL" id="CCAX010000001">
    <property type="protein sequence ID" value="CDO01885.1"/>
    <property type="molecule type" value="Genomic_DNA"/>
</dbReference>
<evidence type="ECO:0000256" key="4">
    <source>
        <dbReference type="ARBA" id="ARBA00022448"/>
    </source>
</evidence>
<dbReference type="InterPro" id="IPR026022">
    <property type="entry name" value="PhoU_dom"/>
</dbReference>
<reference evidence="9" key="2">
    <citation type="submission" date="2014-03" db="EMBL/GenBank/DDBJ databases">
        <authorList>
            <person name="Urmite Genomes"/>
        </authorList>
    </citation>
    <scope>NUCLEOTIDE SEQUENCE</scope>
    <source>
        <strain evidence="9">S1</strain>
    </source>
</reference>
<dbReference type="eggNOG" id="COG0704">
    <property type="taxonomic scope" value="Bacteria"/>
</dbReference>
<dbReference type="PIRSF" id="PIRSF003107">
    <property type="entry name" value="PhoU"/>
    <property type="match status" value="1"/>
</dbReference>
<evidence type="ECO:0000256" key="7">
    <source>
        <dbReference type="PIRNR" id="PIRNR003107"/>
    </source>
</evidence>
<evidence type="ECO:0000256" key="2">
    <source>
        <dbReference type="ARBA" id="ARBA00008107"/>
    </source>
</evidence>
<dbReference type="Gene3D" id="1.20.58.220">
    <property type="entry name" value="Phosphate transport system protein phou homolog 2, domain 2"/>
    <property type="match status" value="1"/>
</dbReference>
<dbReference type="InterPro" id="IPR038078">
    <property type="entry name" value="PhoU-like_sf"/>
</dbReference>
<feature type="domain" description="PhoU" evidence="8">
    <location>
        <begin position="48"/>
        <end position="135"/>
    </location>
</feature>
<name>W9B597_9BACI</name>
<dbReference type="GO" id="GO:0006817">
    <property type="term" value="P:phosphate ion transport"/>
    <property type="evidence" value="ECO:0007669"/>
    <property type="project" value="UniProtKB-KW"/>
</dbReference>
<gene>
    <name evidence="9" type="primary">phoU_2</name>
    <name evidence="9" type="ORF">BN988_00337</name>
</gene>
<dbReference type="NCBIfam" id="TIGR02135">
    <property type="entry name" value="phoU_full"/>
    <property type="match status" value="1"/>
</dbReference>
<keyword evidence="6 7" id="KW-0592">Phosphate transport</keyword>
<organism evidence="9 10">
    <name type="scientific">Oceanobacillus picturae</name>
    <dbReference type="NCBI Taxonomy" id="171693"/>
    <lineage>
        <taxon>Bacteria</taxon>
        <taxon>Bacillati</taxon>
        <taxon>Bacillota</taxon>
        <taxon>Bacilli</taxon>
        <taxon>Bacillales</taxon>
        <taxon>Bacillaceae</taxon>
        <taxon>Oceanobacillus</taxon>
    </lineage>
</organism>
<dbReference type="FunFam" id="1.20.58.220:FF:000004">
    <property type="entry name" value="Phosphate-specific transport system accessory protein PhoU"/>
    <property type="match status" value="1"/>
</dbReference>
<feature type="domain" description="PhoU" evidence="8">
    <location>
        <begin position="151"/>
        <end position="236"/>
    </location>
</feature>
<evidence type="ECO:0000256" key="3">
    <source>
        <dbReference type="ARBA" id="ARBA00011738"/>
    </source>
</evidence>
<keyword evidence="4 7" id="KW-0813">Transport</keyword>
<dbReference type="AlphaFoldDB" id="W9B597"/>
<comment type="function">
    <text evidence="7">Plays a role in the regulation of phosphate uptake.</text>
</comment>
<evidence type="ECO:0000313" key="9">
    <source>
        <dbReference type="EMBL" id="CDO01885.1"/>
    </source>
</evidence>
<evidence type="ECO:0000256" key="1">
    <source>
        <dbReference type="ARBA" id="ARBA00004496"/>
    </source>
</evidence>
<dbReference type="InterPro" id="IPR028366">
    <property type="entry name" value="PhoU"/>
</dbReference>
<reference evidence="9" key="1">
    <citation type="submission" date="2014-03" db="EMBL/GenBank/DDBJ databases">
        <title>Draft genome sequencing of Oceanobacillus picturae strain S1 isolated from human gut.</title>
        <authorList>
            <person name="Croce O."/>
            <person name="Lagier J.C."/>
            <person name="Raoult D."/>
        </authorList>
    </citation>
    <scope>NUCLEOTIDE SEQUENCE [LARGE SCALE GENOMIC DNA]</scope>
    <source>
        <strain evidence="9">S1</strain>
    </source>
</reference>
<comment type="caution">
    <text evidence="9">The sequence shown here is derived from an EMBL/GenBank/DDBJ whole genome shotgun (WGS) entry which is preliminary data.</text>
</comment>
<dbReference type="GO" id="GO:0005737">
    <property type="term" value="C:cytoplasm"/>
    <property type="evidence" value="ECO:0007669"/>
    <property type="project" value="UniProtKB-SubCell"/>
</dbReference>
<evidence type="ECO:0000259" key="8">
    <source>
        <dbReference type="Pfam" id="PF01895"/>
    </source>
</evidence>
<comment type="subcellular location">
    <subcellularLocation>
        <location evidence="1 7">Cytoplasm</location>
    </subcellularLocation>
</comment>
<dbReference type="STRING" id="171693.BN988_00337"/>
<dbReference type="GO" id="GO:0045936">
    <property type="term" value="P:negative regulation of phosphate metabolic process"/>
    <property type="evidence" value="ECO:0007669"/>
    <property type="project" value="InterPro"/>
</dbReference>
<dbReference type="GO" id="GO:0030643">
    <property type="term" value="P:intracellular phosphate ion homeostasis"/>
    <property type="evidence" value="ECO:0007669"/>
    <property type="project" value="InterPro"/>
</dbReference>
<evidence type="ECO:0000313" key="10">
    <source>
        <dbReference type="Proteomes" id="UP000028863"/>
    </source>
</evidence>
<dbReference type="Proteomes" id="UP000028863">
    <property type="component" value="Unassembled WGS sequence"/>
</dbReference>
<proteinExistence type="inferred from homology"/>
<keyword evidence="10" id="KW-1185">Reference proteome</keyword>
<dbReference type="PANTHER" id="PTHR42930">
    <property type="entry name" value="PHOSPHATE-SPECIFIC TRANSPORT SYSTEM ACCESSORY PROTEIN PHOU"/>
    <property type="match status" value="1"/>
</dbReference>
<evidence type="ECO:0000256" key="5">
    <source>
        <dbReference type="ARBA" id="ARBA00022490"/>
    </source>
</evidence>
<dbReference type="PANTHER" id="PTHR42930:SF3">
    <property type="entry name" value="PHOSPHATE-SPECIFIC TRANSPORT SYSTEM ACCESSORY PROTEIN PHOU"/>
    <property type="match status" value="1"/>
</dbReference>
<keyword evidence="5 7" id="KW-0963">Cytoplasm</keyword>
<protein>
    <recommendedName>
        <fullName evidence="7">Phosphate-specific transport system accessory protein PhoU</fullName>
    </recommendedName>
</protein>
<sequence>MFTKILQRVNSSLILTCYPYSMLDRIGGDSMATRGQFHHELEEINNDIIRLADAAEEALENAINALFNKDTEQAKAIIEQDHNIDRLEIEINDKTILLIAKQQPVATDLRRLIIALRIVTDLERMADNAKNIANATIYLGEYNEVVLPEGLKKMHEIAKDMLHTALKAFREEDITLASSLSAMDDKVDRLYKLIISELLGETATNPDKIQYVMQVSFCARYLERYADHITNIGESILFLVKGENYNLN</sequence>
<evidence type="ECO:0000256" key="6">
    <source>
        <dbReference type="ARBA" id="ARBA00022592"/>
    </source>
</evidence>
<dbReference type="SUPFAM" id="SSF109755">
    <property type="entry name" value="PhoU-like"/>
    <property type="match status" value="1"/>
</dbReference>
<dbReference type="Pfam" id="PF01895">
    <property type="entry name" value="PhoU"/>
    <property type="match status" value="2"/>
</dbReference>
<comment type="subunit">
    <text evidence="3 7">Homodimer.</text>
</comment>
<accession>W9B597</accession>
<comment type="similarity">
    <text evidence="2 7">Belongs to the PhoU family.</text>
</comment>